<evidence type="ECO:0000313" key="3">
    <source>
        <dbReference type="Proteomes" id="UP000812966"/>
    </source>
</evidence>
<feature type="compositionally biased region" description="Polar residues" evidence="1">
    <location>
        <begin position="417"/>
        <end position="441"/>
    </location>
</feature>
<dbReference type="Proteomes" id="UP000812966">
    <property type="component" value="Unassembled WGS sequence"/>
</dbReference>
<feature type="compositionally biased region" description="Basic and acidic residues" evidence="1">
    <location>
        <begin position="348"/>
        <end position="358"/>
    </location>
</feature>
<keyword evidence="3" id="KW-1185">Reference proteome</keyword>
<feature type="compositionally biased region" description="Acidic residues" evidence="1">
    <location>
        <begin position="641"/>
        <end position="658"/>
    </location>
</feature>
<organism evidence="2 3">
    <name type="scientific">Filobasidium floriforme</name>
    <dbReference type="NCBI Taxonomy" id="5210"/>
    <lineage>
        <taxon>Eukaryota</taxon>
        <taxon>Fungi</taxon>
        <taxon>Dikarya</taxon>
        <taxon>Basidiomycota</taxon>
        <taxon>Agaricomycotina</taxon>
        <taxon>Tremellomycetes</taxon>
        <taxon>Filobasidiales</taxon>
        <taxon>Filobasidiaceae</taxon>
        <taxon>Filobasidium</taxon>
    </lineage>
</organism>
<feature type="region of interest" description="Disordered" evidence="1">
    <location>
        <begin position="317"/>
        <end position="378"/>
    </location>
</feature>
<reference evidence="2" key="1">
    <citation type="submission" date="2020-04" db="EMBL/GenBank/DDBJ databases">
        <title>Analysis of mating type loci in Filobasidium floriforme.</title>
        <authorList>
            <person name="Nowrousian M."/>
        </authorList>
    </citation>
    <scope>NUCLEOTIDE SEQUENCE</scope>
    <source>
        <strain evidence="2">CBS 6242</strain>
    </source>
</reference>
<gene>
    <name evidence="2" type="ORF">FFLO_00255</name>
</gene>
<evidence type="ECO:0000256" key="1">
    <source>
        <dbReference type="SAM" id="MobiDB-lite"/>
    </source>
</evidence>
<feature type="compositionally biased region" description="Basic residues" evidence="1">
    <location>
        <begin position="913"/>
        <end position="923"/>
    </location>
</feature>
<feature type="compositionally biased region" description="Polar residues" evidence="1">
    <location>
        <begin position="248"/>
        <end position="260"/>
    </location>
</feature>
<feature type="compositionally biased region" description="Acidic residues" evidence="1">
    <location>
        <begin position="686"/>
        <end position="706"/>
    </location>
</feature>
<proteinExistence type="predicted"/>
<feature type="compositionally biased region" description="Basic and acidic residues" evidence="1">
    <location>
        <begin position="627"/>
        <end position="640"/>
    </location>
</feature>
<feature type="compositionally biased region" description="Polar residues" evidence="1">
    <location>
        <begin position="1079"/>
        <end position="1096"/>
    </location>
</feature>
<feature type="region of interest" description="Disordered" evidence="1">
    <location>
        <begin position="417"/>
        <end position="446"/>
    </location>
</feature>
<name>A0A8K0NTX5_9TREE</name>
<evidence type="ECO:0000313" key="2">
    <source>
        <dbReference type="EMBL" id="KAG7575436.1"/>
    </source>
</evidence>
<feature type="region of interest" description="Disordered" evidence="1">
    <location>
        <begin position="229"/>
        <end position="260"/>
    </location>
</feature>
<feature type="compositionally biased region" description="Basic and acidic residues" evidence="1">
    <location>
        <begin position="754"/>
        <end position="768"/>
    </location>
</feature>
<sequence>MIEILSPTTTAGHDQGRVGMDGCNRSRATRVVSGFGVPAVDQQEQEGPSTSISISISTKNFGRVASFGESCPRNSPRPERLVLHPTFAPTSGRALVTTSTGTTTASASGSTSHVDQPGPRSRYHQPPSPLSTTSSIQSRSRSRSSSVSPSGSSASLSPSPSSARGSGSAYMRERKRTQPLFTSEPLYMRMNPAPRQAGEPGQAGVPQQEHDRDMRSNEHVVRLLPPQDLHQGQHQQERSGRTKIKMTRSGSCSTPGLSPSTEMDLMEITSDEVGGTPYGSVGVSISVGGQVKLKQDTVMPSSPREEEVHRVKAIPVGRPVKAREDEEKTPGVGGEPGSMSLLTVMMQEQRKKDIDRQQQSRPGSSSGMGERSDLQTGNLGSRESVLGLQGALDQSLGCSALGINTPRPILVCPSGPSASTTMTCPSMASSLARRTSPSMSPSKKLAGCSILRKPSDKWYPSELGGSVAAPGSAIQVDRPSSPKAIQAAPHANEEAAMPQTPAGPRKSSLTFAVVPPAASAEGGLLQRKVSDGKKGSTSVTFKALSDDPGHTGRRVLADEVIMEDDDEEEEGKDDDQMEEEDEDEDNEDSHHSDDMDGEEDDEADQHALARESSGGRHGSLEEQDDGETAKHGSYDRHSEVSDEYDEEEEEDEDEDEDLSNNPREDSYDANLSEQPTPMSEVVDSMSETDGDEEEEDDDDNGEDDLELNVNGTASGYEEDSEAGFSSDDSAVQRKAIRSGLIKTLGRSPRPSKFRSREAQVVKEEDDVKTTRFVSPRGRRGLYHVRRGKLVMEERDVSHAPPRERHLSSRTQQLEVDVEDMSEALADSRRHHRYAFARPTNYRRRRPVSEVHEEIIGGSASSLISPGSFVRIGGQEGQAEVERGRGAVQIQHALPPRSHNAVAAGKSGNDSCTRHRSPPPRARTKPAQLGRSASERSNWMVPPAGQSPSAGRLKIKRGVSDSPRKRRAKEVGYGTDVLALGQRSRRADNDSIVEEDPSAMSAALTGTENETTTGPHPGPSALAKLSALRGWRSDDAVFAVPTVKRELPVKPRLDAQQAHQPQPPRRRPGPPPSPLRPTRTMTSASSSRNESACESDQTGFSGTIGTGGGYRSASERMVNGMISVLRRASGSVQPFFKTEGTGMGGRDLSSPISPDANVNFGSVSLGLDTASLPRPCEVAIDMTPALGIKAGPAPGRSSAPAQQVLHQTLNSRASSPWSPLMSPDEHGTNGEHTVAVEHRLAQATSTASGYMTEPTKVSLVDPGRRGSQPEVRITSRPIQCPLRKRATVME</sequence>
<feature type="compositionally biased region" description="Polar residues" evidence="1">
    <location>
        <begin position="1"/>
        <end position="12"/>
    </location>
</feature>
<dbReference type="EMBL" id="JABELV010000003">
    <property type="protein sequence ID" value="KAG7575436.1"/>
    <property type="molecule type" value="Genomic_DNA"/>
</dbReference>
<feature type="region of interest" description="Disordered" evidence="1">
    <location>
        <begin position="471"/>
        <end position="768"/>
    </location>
</feature>
<feature type="compositionally biased region" description="Low complexity" evidence="1">
    <location>
        <begin position="130"/>
        <end position="168"/>
    </location>
</feature>
<comment type="caution">
    <text evidence="2">The sequence shown here is derived from an EMBL/GenBank/DDBJ whole genome shotgun (WGS) entry which is preliminary data.</text>
</comment>
<feature type="region of interest" description="Disordered" evidence="1">
    <location>
        <begin position="890"/>
        <end position="974"/>
    </location>
</feature>
<feature type="region of interest" description="Disordered" evidence="1">
    <location>
        <begin position="1047"/>
        <end position="1106"/>
    </location>
</feature>
<feature type="region of interest" description="Disordered" evidence="1">
    <location>
        <begin position="67"/>
        <end position="216"/>
    </location>
</feature>
<protein>
    <submittedName>
        <fullName evidence="2">Uncharacterized protein</fullName>
    </submittedName>
</protein>
<accession>A0A8K0NTX5</accession>
<feature type="region of interest" description="Disordered" evidence="1">
    <location>
        <begin position="1"/>
        <end position="20"/>
    </location>
</feature>
<dbReference type="OrthoDB" id="2596043at2759"/>
<feature type="compositionally biased region" description="Acidic residues" evidence="1">
    <location>
        <begin position="560"/>
        <end position="587"/>
    </location>
</feature>
<feature type="compositionally biased region" description="Low complexity" evidence="1">
    <location>
        <begin position="97"/>
        <end position="112"/>
    </location>
</feature>